<dbReference type="Proteomes" id="UP000295506">
    <property type="component" value="Unassembled WGS sequence"/>
</dbReference>
<reference evidence="2 3" key="1">
    <citation type="submission" date="2019-03" db="EMBL/GenBank/DDBJ databases">
        <title>Genomic Encyclopedia of Type Strains, Phase IV (KMG-IV): sequencing the most valuable type-strain genomes for metagenomic binning, comparative biology and taxonomic classification.</title>
        <authorList>
            <person name="Goeker M."/>
        </authorList>
    </citation>
    <scope>NUCLEOTIDE SEQUENCE [LARGE SCALE GENOMIC DNA]</scope>
    <source>
        <strain evidence="2 3">DSM 101483</strain>
    </source>
</reference>
<name>A0AA94PNA3_9BACT</name>
<evidence type="ECO:0000313" key="3">
    <source>
        <dbReference type="Proteomes" id="UP000295506"/>
    </source>
</evidence>
<evidence type="ECO:0000256" key="1">
    <source>
        <dbReference type="SAM" id="MobiDB-lite"/>
    </source>
</evidence>
<evidence type="ECO:0000313" key="2">
    <source>
        <dbReference type="EMBL" id="TDT90781.1"/>
    </source>
</evidence>
<accession>A0AA94PNA3</accession>
<gene>
    <name evidence="2" type="ORF">EDC59_102211</name>
</gene>
<proteinExistence type="predicted"/>
<comment type="caution">
    <text evidence="2">The sequence shown here is derived from an EMBL/GenBank/DDBJ whole genome shotgun (WGS) entry which is preliminary data.</text>
</comment>
<dbReference type="AlphaFoldDB" id="A0AA94PNA3"/>
<organism evidence="2 3">
    <name type="scientific">Pseudodesulfovibrio indicus</name>
    <dbReference type="NCBI Taxonomy" id="1716143"/>
    <lineage>
        <taxon>Bacteria</taxon>
        <taxon>Pseudomonadati</taxon>
        <taxon>Thermodesulfobacteriota</taxon>
        <taxon>Desulfovibrionia</taxon>
        <taxon>Desulfovibrionales</taxon>
        <taxon>Desulfovibrionaceae</taxon>
    </lineage>
</organism>
<dbReference type="RefSeq" id="WP_133987145.1">
    <property type="nucleotide sequence ID" value="NZ_SOBK01000002.1"/>
</dbReference>
<dbReference type="EMBL" id="SOBK01000002">
    <property type="protein sequence ID" value="TDT90781.1"/>
    <property type="molecule type" value="Genomic_DNA"/>
</dbReference>
<feature type="region of interest" description="Disordered" evidence="1">
    <location>
        <begin position="131"/>
        <end position="156"/>
    </location>
</feature>
<protein>
    <submittedName>
        <fullName evidence="2">Uncharacterized protein</fullName>
    </submittedName>
</protein>
<sequence>MSKKPMTEVAMHAVKGGMPMKDAAEAAGVHRTTLWRALQKAKTATEQLERVRGDRKREALEMLLSKQMELIYNALERLPPEELDKQGASFLKDLARTGTVNLGILIDKIAKGEEAGESGITVNIVLPEEQAKPTKANDQPVEDQVSQDGPSVEVKI</sequence>